<sequence length="148" mass="17440">MHIKMSNLIKSFQFESEGVILTINIRKEVYKNSLKMIIDGDVISNNPDLVIGYSTNCSSKDISVKYLANSIFWISSNEWKGLRWEKYSNETRYSIFSSVKEMKESYIAQREYADLIGSYFYDCIKNYKKLKLLYETQIDEIISEDEFN</sequence>
<name>A0A2S0RHH2_9FLAO</name>
<protein>
    <submittedName>
        <fullName evidence="1">Uncharacterized protein</fullName>
    </submittedName>
</protein>
<evidence type="ECO:0000313" key="2">
    <source>
        <dbReference type="Proteomes" id="UP000244193"/>
    </source>
</evidence>
<keyword evidence="2" id="KW-1185">Reference proteome</keyword>
<dbReference type="Proteomes" id="UP000244193">
    <property type="component" value="Chromosome"/>
</dbReference>
<gene>
    <name evidence="1" type="ORF">HYN48_14060</name>
</gene>
<proteinExistence type="predicted"/>
<organism evidence="1 2">
    <name type="scientific">Flavobacterium magnum</name>
    <dbReference type="NCBI Taxonomy" id="2162713"/>
    <lineage>
        <taxon>Bacteria</taxon>
        <taxon>Pseudomonadati</taxon>
        <taxon>Bacteroidota</taxon>
        <taxon>Flavobacteriia</taxon>
        <taxon>Flavobacteriales</taxon>
        <taxon>Flavobacteriaceae</taxon>
        <taxon>Flavobacterium</taxon>
    </lineage>
</organism>
<accession>A0A2S0RHH2</accession>
<dbReference type="EMBL" id="CP028811">
    <property type="protein sequence ID" value="AWA31124.1"/>
    <property type="molecule type" value="Genomic_DNA"/>
</dbReference>
<dbReference type="AlphaFoldDB" id="A0A2S0RHH2"/>
<evidence type="ECO:0000313" key="1">
    <source>
        <dbReference type="EMBL" id="AWA31124.1"/>
    </source>
</evidence>
<reference evidence="1 2" key="1">
    <citation type="submission" date="2018-04" db="EMBL/GenBank/DDBJ databases">
        <title>Genome sequencing of Flavobacterium sp. HYN0048.</title>
        <authorList>
            <person name="Yi H."/>
            <person name="Baek C."/>
        </authorList>
    </citation>
    <scope>NUCLEOTIDE SEQUENCE [LARGE SCALE GENOMIC DNA]</scope>
    <source>
        <strain evidence="1 2">HYN0048</strain>
    </source>
</reference>
<dbReference type="KEGG" id="fmg:HYN48_14060"/>